<dbReference type="EMBL" id="VLNR01000007">
    <property type="protein sequence ID" value="TSE10315.1"/>
    <property type="molecule type" value="Genomic_DNA"/>
</dbReference>
<dbReference type="Proteomes" id="UP000318833">
    <property type="component" value="Unassembled WGS sequence"/>
</dbReference>
<protein>
    <submittedName>
        <fullName evidence="1">Uncharacterized protein</fullName>
    </submittedName>
</protein>
<dbReference type="RefSeq" id="WP_143915614.1">
    <property type="nucleotide sequence ID" value="NZ_CANMXV010000014.1"/>
</dbReference>
<sequence length="161" mass="18370">MEQKTKRKSPRLAEKLRKAVKNLNVDVFGYETRVTKNIISYFSKLSKETDLPQDRLVVRIFKDRTAINVAVHNQGRPVKKIPVKELITLFTNSEPSGFFNLEAKVIRGIETFMAEFSEAHNLNVDQLQICIITSHDKVWVKGYKGGNSCQTDPPIPIILTQ</sequence>
<gene>
    <name evidence="1" type="ORF">FOF46_04585</name>
</gene>
<evidence type="ECO:0000313" key="2">
    <source>
        <dbReference type="Proteomes" id="UP000318833"/>
    </source>
</evidence>
<evidence type="ECO:0000313" key="1">
    <source>
        <dbReference type="EMBL" id="TSE10315.1"/>
    </source>
</evidence>
<dbReference type="AlphaFoldDB" id="A0A554VPC5"/>
<name>A0A554VPC5_9FLAO</name>
<organism evidence="1 2">
    <name type="scientific">Aquimarina algiphila</name>
    <dbReference type="NCBI Taxonomy" id="2047982"/>
    <lineage>
        <taxon>Bacteria</taxon>
        <taxon>Pseudomonadati</taxon>
        <taxon>Bacteroidota</taxon>
        <taxon>Flavobacteriia</taxon>
        <taxon>Flavobacteriales</taxon>
        <taxon>Flavobacteriaceae</taxon>
        <taxon>Aquimarina</taxon>
    </lineage>
</organism>
<proteinExistence type="predicted"/>
<reference evidence="1 2" key="1">
    <citation type="submission" date="2019-07" db="EMBL/GenBank/DDBJ databases">
        <title>The draft genome sequence of Aquimarina algiphila M91.</title>
        <authorList>
            <person name="Meng X."/>
        </authorList>
    </citation>
    <scope>NUCLEOTIDE SEQUENCE [LARGE SCALE GENOMIC DNA]</scope>
    <source>
        <strain evidence="1 2">M91</strain>
    </source>
</reference>
<accession>A0A554VPC5</accession>
<dbReference type="OrthoDB" id="1163795at2"/>
<keyword evidence="2" id="KW-1185">Reference proteome</keyword>
<comment type="caution">
    <text evidence="1">The sequence shown here is derived from an EMBL/GenBank/DDBJ whole genome shotgun (WGS) entry which is preliminary data.</text>
</comment>